<gene>
    <name evidence="1" type="ORF">LCGC14_1890730</name>
</gene>
<evidence type="ECO:0000313" key="1">
    <source>
        <dbReference type="EMBL" id="KKL91831.1"/>
    </source>
</evidence>
<dbReference type="Gene3D" id="3.40.50.2000">
    <property type="entry name" value="Glycogen Phosphorylase B"/>
    <property type="match status" value="1"/>
</dbReference>
<evidence type="ECO:0008006" key="2">
    <source>
        <dbReference type="Google" id="ProtNLM"/>
    </source>
</evidence>
<comment type="caution">
    <text evidence="1">The sequence shown here is derived from an EMBL/GenBank/DDBJ whole genome shotgun (WGS) entry which is preliminary data.</text>
</comment>
<protein>
    <recommendedName>
        <fullName evidence="2">UDP-N-acetylglucosamine 2-epimerase domain-containing protein</fullName>
    </recommendedName>
</protein>
<dbReference type="EMBL" id="LAZR01019628">
    <property type="protein sequence ID" value="KKL91831.1"/>
    <property type="molecule type" value="Genomic_DNA"/>
</dbReference>
<sequence>MKSKSICTITGIRPDFIRMSEIFKKLDENFNHTLIHTGQ</sequence>
<dbReference type="AlphaFoldDB" id="A0A0F9GMT5"/>
<accession>A0A0F9GMT5</accession>
<name>A0A0F9GMT5_9ZZZZ</name>
<proteinExistence type="predicted"/>
<organism evidence="1">
    <name type="scientific">marine sediment metagenome</name>
    <dbReference type="NCBI Taxonomy" id="412755"/>
    <lineage>
        <taxon>unclassified sequences</taxon>
        <taxon>metagenomes</taxon>
        <taxon>ecological metagenomes</taxon>
    </lineage>
</organism>
<reference evidence="1" key="1">
    <citation type="journal article" date="2015" name="Nature">
        <title>Complex archaea that bridge the gap between prokaryotes and eukaryotes.</title>
        <authorList>
            <person name="Spang A."/>
            <person name="Saw J.H."/>
            <person name="Jorgensen S.L."/>
            <person name="Zaremba-Niedzwiedzka K."/>
            <person name="Martijn J."/>
            <person name="Lind A.E."/>
            <person name="van Eijk R."/>
            <person name="Schleper C."/>
            <person name="Guy L."/>
            <person name="Ettema T.J."/>
        </authorList>
    </citation>
    <scope>NUCLEOTIDE SEQUENCE</scope>
</reference>
<feature type="non-terminal residue" evidence="1">
    <location>
        <position position="39"/>
    </location>
</feature>
<dbReference type="SUPFAM" id="SSF53756">
    <property type="entry name" value="UDP-Glycosyltransferase/glycogen phosphorylase"/>
    <property type="match status" value="1"/>
</dbReference>